<dbReference type="SUPFAM" id="SSF48498">
    <property type="entry name" value="Tetracyclin repressor-like, C-terminal domain"/>
    <property type="match status" value="1"/>
</dbReference>
<dbReference type="Gene3D" id="1.10.357.10">
    <property type="entry name" value="Tetracycline Repressor, domain 2"/>
    <property type="match status" value="1"/>
</dbReference>
<keyword evidence="8" id="KW-1185">Reference proteome</keyword>
<sequence>MTDSSARRRRGRPPLDDENAVDEQECLRVALEAFAQSGFDGTSVREVARTLNISHGLLNAKFGSKRALWEAAVDHGMETLHAHMSRLPEKSADAGDIVERMRIACRNFVVGLTEMPAIVRLMNVEGASPSDRLDHIATKFFRRRTWPLQILLREGQQAGLFRNVHPTVPFTLLAHGAGALVALRPLLHAADAAQNNPIQDACEAADIIVQGLLVDRALMADSSALDTP</sequence>
<evidence type="ECO:0000256" key="1">
    <source>
        <dbReference type="ARBA" id="ARBA00023015"/>
    </source>
</evidence>
<feature type="region of interest" description="Disordered" evidence="5">
    <location>
        <begin position="1"/>
        <end position="21"/>
    </location>
</feature>
<feature type="domain" description="HTH tetR-type" evidence="6">
    <location>
        <begin position="20"/>
        <end position="80"/>
    </location>
</feature>
<evidence type="ECO:0000256" key="3">
    <source>
        <dbReference type="ARBA" id="ARBA00023163"/>
    </source>
</evidence>
<protein>
    <submittedName>
        <fullName evidence="7">Putative TetR family transcriptional regulator</fullName>
    </submittedName>
</protein>
<evidence type="ECO:0000313" key="8">
    <source>
        <dbReference type="Proteomes" id="UP000016568"/>
    </source>
</evidence>
<dbReference type="Proteomes" id="UP000016568">
    <property type="component" value="Unassembled WGS sequence"/>
</dbReference>
<dbReference type="PANTHER" id="PTHR30055">
    <property type="entry name" value="HTH-TYPE TRANSCRIPTIONAL REGULATOR RUTR"/>
    <property type="match status" value="1"/>
</dbReference>
<dbReference type="PROSITE" id="PS50977">
    <property type="entry name" value="HTH_TETR_2"/>
    <property type="match status" value="1"/>
</dbReference>
<dbReference type="SUPFAM" id="SSF46689">
    <property type="entry name" value="Homeodomain-like"/>
    <property type="match status" value="1"/>
</dbReference>
<reference evidence="7 8" key="1">
    <citation type="submission" date="2013-09" db="EMBL/GenBank/DDBJ databases">
        <title>Whole genome shotgun sequence of Novosphingobium tardaugens NBRC 16725.</title>
        <authorList>
            <person name="Isaki S."/>
            <person name="Hosoyama A."/>
            <person name="Tsuchikane K."/>
            <person name="Katsumata H."/>
            <person name="Ando Y."/>
            <person name="Yamazaki S."/>
            <person name="Fujita N."/>
        </authorList>
    </citation>
    <scope>NUCLEOTIDE SEQUENCE [LARGE SCALE GENOMIC DNA]</scope>
    <source>
        <strain evidence="7 8">NBRC 16725</strain>
    </source>
</reference>
<keyword evidence="2 4" id="KW-0238">DNA-binding</keyword>
<dbReference type="GO" id="GO:0003700">
    <property type="term" value="F:DNA-binding transcription factor activity"/>
    <property type="evidence" value="ECO:0007669"/>
    <property type="project" value="TreeGrafter"/>
</dbReference>
<proteinExistence type="predicted"/>
<dbReference type="InterPro" id="IPR036271">
    <property type="entry name" value="Tet_transcr_reg_TetR-rel_C_sf"/>
</dbReference>
<dbReference type="AlphaFoldDB" id="U2YIC1"/>
<dbReference type="RefSeq" id="WP_021688714.1">
    <property type="nucleotide sequence ID" value="NZ_BASZ01000001.1"/>
</dbReference>
<keyword evidence="1" id="KW-0805">Transcription regulation</keyword>
<evidence type="ECO:0000313" key="7">
    <source>
        <dbReference type="EMBL" id="GAD47807.1"/>
    </source>
</evidence>
<evidence type="ECO:0000256" key="4">
    <source>
        <dbReference type="PROSITE-ProRule" id="PRU00335"/>
    </source>
</evidence>
<evidence type="ECO:0000256" key="2">
    <source>
        <dbReference type="ARBA" id="ARBA00023125"/>
    </source>
</evidence>
<dbReference type="eggNOG" id="COG1309">
    <property type="taxonomic scope" value="Bacteria"/>
</dbReference>
<dbReference type="Pfam" id="PF00440">
    <property type="entry name" value="TetR_N"/>
    <property type="match status" value="1"/>
</dbReference>
<gene>
    <name evidence="7" type="ORF">NT2_01_05810</name>
</gene>
<accession>U2YIC1</accession>
<name>U2YIC1_9SPHN</name>
<dbReference type="GO" id="GO:0000976">
    <property type="term" value="F:transcription cis-regulatory region binding"/>
    <property type="evidence" value="ECO:0007669"/>
    <property type="project" value="TreeGrafter"/>
</dbReference>
<dbReference type="PANTHER" id="PTHR30055:SF234">
    <property type="entry name" value="HTH-TYPE TRANSCRIPTIONAL REGULATOR BETI"/>
    <property type="match status" value="1"/>
</dbReference>
<dbReference type="InterPro" id="IPR001647">
    <property type="entry name" value="HTH_TetR"/>
</dbReference>
<evidence type="ECO:0000256" key="5">
    <source>
        <dbReference type="SAM" id="MobiDB-lite"/>
    </source>
</evidence>
<dbReference type="InterPro" id="IPR009057">
    <property type="entry name" value="Homeodomain-like_sf"/>
</dbReference>
<comment type="caution">
    <text evidence="7">The sequence shown here is derived from an EMBL/GenBank/DDBJ whole genome shotgun (WGS) entry which is preliminary data.</text>
</comment>
<feature type="DNA-binding region" description="H-T-H motif" evidence="4">
    <location>
        <begin position="43"/>
        <end position="62"/>
    </location>
</feature>
<organism evidence="7 8">
    <name type="scientific">Caenibius tardaugens NBRC 16725</name>
    <dbReference type="NCBI Taxonomy" id="1219035"/>
    <lineage>
        <taxon>Bacteria</taxon>
        <taxon>Pseudomonadati</taxon>
        <taxon>Pseudomonadota</taxon>
        <taxon>Alphaproteobacteria</taxon>
        <taxon>Sphingomonadales</taxon>
        <taxon>Erythrobacteraceae</taxon>
        <taxon>Caenibius</taxon>
    </lineage>
</organism>
<dbReference type="InterPro" id="IPR050109">
    <property type="entry name" value="HTH-type_TetR-like_transc_reg"/>
</dbReference>
<keyword evidence="3" id="KW-0804">Transcription</keyword>
<dbReference type="EMBL" id="BASZ01000001">
    <property type="protein sequence ID" value="GAD47807.1"/>
    <property type="molecule type" value="Genomic_DNA"/>
</dbReference>
<evidence type="ECO:0000259" key="6">
    <source>
        <dbReference type="PROSITE" id="PS50977"/>
    </source>
</evidence>